<dbReference type="InterPro" id="IPR001128">
    <property type="entry name" value="Cyt_P450"/>
</dbReference>
<dbReference type="InterPro" id="IPR036396">
    <property type="entry name" value="Cyt_P450_sf"/>
</dbReference>
<feature type="binding site" description="axial binding residue" evidence="9">
    <location>
        <position position="112"/>
    </location>
    <ligand>
        <name>heme</name>
        <dbReference type="ChEBI" id="CHEBI:30413"/>
    </ligand>
    <ligandPart>
        <name>Fe</name>
        <dbReference type="ChEBI" id="CHEBI:18248"/>
    </ligandPart>
</feature>
<dbReference type="PRINTS" id="PR00385">
    <property type="entry name" value="P450"/>
</dbReference>
<name>L8WLD0_THACA</name>
<evidence type="ECO:0000256" key="6">
    <source>
        <dbReference type="ARBA" id="ARBA00023002"/>
    </source>
</evidence>
<evidence type="ECO:0000256" key="7">
    <source>
        <dbReference type="ARBA" id="ARBA00023004"/>
    </source>
</evidence>
<dbReference type="Proteomes" id="UP000011668">
    <property type="component" value="Unassembled WGS sequence"/>
</dbReference>
<comment type="cofactor">
    <cofactor evidence="1 9">
        <name>heme</name>
        <dbReference type="ChEBI" id="CHEBI:30413"/>
    </cofactor>
</comment>
<dbReference type="GO" id="GO:0005506">
    <property type="term" value="F:iron ion binding"/>
    <property type="evidence" value="ECO:0007669"/>
    <property type="project" value="InterPro"/>
</dbReference>
<evidence type="ECO:0000256" key="8">
    <source>
        <dbReference type="ARBA" id="ARBA00023033"/>
    </source>
</evidence>
<sequence length="187" mass="21596">MITNPEVQTKAQEELDCVLGRGVLPKVLDQERLPYIRCLISEVFRLYPPLPLDDNYRNYDIKKGTGTRATIRAIGRDVRHYENPEVFNPDRFMNPEVQRPPVFGWGRRCVKCPGVYFAEVSVFIIVASMLATFTFSKKRDAGGHEIVPQVELERNSLITELKPFEFELKLRSEDHMQLIIEANPDTE</sequence>
<comment type="similarity">
    <text evidence="3">Belongs to the cytochrome P450 family.</text>
</comment>
<comment type="pathway">
    <text evidence="2">Secondary metabolite biosynthesis.</text>
</comment>
<evidence type="ECO:0000256" key="9">
    <source>
        <dbReference type="PIRSR" id="PIRSR602401-1"/>
    </source>
</evidence>
<evidence type="ECO:0000313" key="12">
    <source>
        <dbReference type="Proteomes" id="UP000011668"/>
    </source>
</evidence>
<comment type="caution">
    <text evidence="11">The sequence shown here is derived from an EMBL/GenBank/DDBJ whole genome shotgun (WGS) entry which is preliminary data.</text>
</comment>
<reference evidence="11 12" key="1">
    <citation type="journal article" date="2013" name="Nat. Commun.">
        <title>The evolution and pathogenic mechanisms of the rice sheath blight pathogen.</title>
        <authorList>
            <person name="Zheng A."/>
            <person name="Lin R."/>
            <person name="Xu L."/>
            <person name="Qin P."/>
            <person name="Tang C."/>
            <person name="Ai P."/>
            <person name="Zhang D."/>
            <person name="Liu Y."/>
            <person name="Sun Z."/>
            <person name="Feng H."/>
            <person name="Wang Y."/>
            <person name="Chen Y."/>
            <person name="Liang X."/>
            <person name="Fu R."/>
            <person name="Li Q."/>
            <person name="Zhang J."/>
            <person name="Yu X."/>
            <person name="Xie Z."/>
            <person name="Ding L."/>
            <person name="Guan P."/>
            <person name="Tang J."/>
            <person name="Liang Y."/>
            <person name="Wang S."/>
            <person name="Deng Q."/>
            <person name="Li S."/>
            <person name="Zhu J."/>
            <person name="Wang L."/>
            <person name="Liu H."/>
            <person name="Li P."/>
        </authorList>
    </citation>
    <scope>NUCLEOTIDE SEQUENCE [LARGE SCALE GENOMIC DNA]</scope>
    <source>
        <strain evidence="12">AG-1 IA</strain>
    </source>
</reference>
<dbReference type="InterPro" id="IPR050364">
    <property type="entry name" value="Cytochrome_P450_fung"/>
</dbReference>
<dbReference type="Gene3D" id="1.10.630.10">
    <property type="entry name" value="Cytochrome P450"/>
    <property type="match status" value="1"/>
</dbReference>
<evidence type="ECO:0000256" key="1">
    <source>
        <dbReference type="ARBA" id="ARBA00001971"/>
    </source>
</evidence>
<evidence type="ECO:0000256" key="10">
    <source>
        <dbReference type="SAM" id="Phobius"/>
    </source>
</evidence>
<dbReference type="PRINTS" id="PR00463">
    <property type="entry name" value="EP450I"/>
</dbReference>
<evidence type="ECO:0000256" key="4">
    <source>
        <dbReference type="ARBA" id="ARBA00022617"/>
    </source>
</evidence>
<dbReference type="PANTHER" id="PTHR46300">
    <property type="entry name" value="P450, PUTATIVE (EUROFUNG)-RELATED-RELATED"/>
    <property type="match status" value="1"/>
</dbReference>
<dbReference type="OrthoDB" id="3934656at2759"/>
<keyword evidence="10" id="KW-1133">Transmembrane helix</keyword>
<dbReference type="GO" id="GO:0016705">
    <property type="term" value="F:oxidoreductase activity, acting on paired donors, with incorporation or reduction of molecular oxygen"/>
    <property type="evidence" value="ECO:0007669"/>
    <property type="project" value="InterPro"/>
</dbReference>
<dbReference type="HOGENOM" id="CLU_001570_20_0_1"/>
<proteinExistence type="inferred from homology"/>
<dbReference type="Pfam" id="PF00067">
    <property type="entry name" value="p450"/>
    <property type="match status" value="1"/>
</dbReference>
<keyword evidence="8" id="KW-0503">Monooxygenase</keyword>
<keyword evidence="10" id="KW-0472">Membrane</keyword>
<accession>L8WLD0</accession>
<dbReference type="STRING" id="983506.L8WLD0"/>
<dbReference type="GO" id="GO:0020037">
    <property type="term" value="F:heme binding"/>
    <property type="evidence" value="ECO:0007669"/>
    <property type="project" value="InterPro"/>
</dbReference>
<protein>
    <submittedName>
        <fullName evidence="11">Cytochrome P450 domain-containing protein</fullName>
    </submittedName>
</protein>
<evidence type="ECO:0000256" key="3">
    <source>
        <dbReference type="ARBA" id="ARBA00010617"/>
    </source>
</evidence>
<keyword evidence="7 9" id="KW-0408">Iron</keyword>
<keyword evidence="12" id="KW-1185">Reference proteome</keyword>
<organism evidence="11 12">
    <name type="scientific">Thanatephorus cucumeris (strain AG1-IA)</name>
    <name type="common">Rice sheath blight fungus</name>
    <name type="synonym">Rhizoctonia solani</name>
    <dbReference type="NCBI Taxonomy" id="983506"/>
    <lineage>
        <taxon>Eukaryota</taxon>
        <taxon>Fungi</taxon>
        <taxon>Dikarya</taxon>
        <taxon>Basidiomycota</taxon>
        <taxon>Agaricomycotina</taxon>
        <taxon>Agaricomycetes</taxon>
        <taxon>Cantharellales</taxon>
        <taxon>Ceratobasidiaceae</taxon>
        <taxon>Rhizoctonia</taxon>
        <taxon>Rhizoctonia solani AG-1</taxon>
    </lineage>
</organism>
<dbReference type="SUPFAM" id="SSF48264">
    <property type="entry name" value="Cytochrome P450"/>
    <property type="match status" value="1"/>
</dbReference>
<keyword evidence="10" id="KW-0812">Transmembrane</keyword>
<gene>
    <name evidence="11" type="ORF">AG1IA_07237</name>
</gene>
<dbReference type="InterPro" id="IPR002401">
    <property type="entry name" value="Cyt_P450_E_grp-I"/>
</dbReference>
<evidence type="ECO:0000256" key="2">
    <source>
        <dbReference type="ARBA" id="ARBA00005179"/>
    </source>
</evidence>
<evidence type="ECO:0000313" key="11">
    <source>
        <dbReference type="EMBL" id="ELU38735.1"/>
    </source>
</evidence>
<keyword evidence="6" id="KW-0560">Oxidoreductase</keyword>
<keyword evidence="5 9" id="KW-0479">Metal-binding</keyword>
<dbReference type="PANTHER" id="PTHR46300:SF7">
    <property type="entry name" value="P450, PUTATIVE (EUROFUNG)-RELATED"/>
    <property type="match status" value="1"/>
</dbReference>
<feature type="transmembrane region" description="Helical" evidence="10">
    <location>
        <begin position="115"/>
        <end position="135"/>
    </location>
</feature>
<dbReference type="GO" id="GO:0004497">
    <property type="term" value="F:monooxygenase activity"/>
    <property type="evidence" value="ECO:0007669"/>
    <property type="project" value="UniProtKB-KW"/>
</dbReference>
<keyword evidence="4 9" id="KW-0349">Heme</keyword>
<dbReference type="EMBL" id="AFRT01002064">
    <property type="protein sequence ID" value="ELU38735.1"/>
    <property type="molecule type" value="Genomic_DNA"/>
</dbReference>
<dbReference type="AlphaFoldDB" id="L8WLD0"/>
<evidence type="ECO:0000256" key="5">
    <source>
        <dbReference type="ARBA" id="ARBA00022723"/>
    </source>
</evidence>